<dbReference type="AlphaFoldDB" id="A0A543IA59"/>
<feature type="region of interest" description="Disordered" evidence="1">
    <location>
        <begin position="313"/>
        <end position="396"/>
    </location>
</feature>
<name>A0A543IA59_9ACTN</name>
<dbReference type="Pfam" id="PF11271">
    <property type="entry name" value="PorA"/>
    <property type="match status" value="1"/>
</dbReference>
<proteinExistence type="predicted"/>
<organism evidence="3 4">
    <name type="scientific">Actinomadura hallensis</name>
    <dbReference type="NCBI Taxonomy" id="337895"/>
    <lineage>
        <taxon>Bacteria</taxon>
        <taxon>Bacillati</taxon>
        <taxon>Actinomycetota</taxon>
        <taxon>Actinomycetes</taxon>
        <taxon>Streptosporangiales</taxon>
        <taxon>Thermomonosporaceae</taxon>
        <taxon>Actinomadura</taxon>
    </lineage>
</organism>
<comment type="caution">
    <text evidence="3">The sequence shown here is derived from an EMBL/GenBank/DDBJ whole genome shotgun (WGS) entry which is preliminary data.</text>
</comment>
<accession>A0A543IA59</accession>
<dbReference type="EMBL" id="VFPO01000001">
    <property type="protein sequence ID" value="TQM67454.1"/>
    <property type="molecule type" value="Genomic_DNA"/>
</dbReference>
<evidence type="ECO:0000256" key="1">
    <source>
        <dbReference type="SAM" id="MobiDB-lite"/>
    </source>
</evidence>
<gene>
    <name evidence="3" type="ORF">FHX41_1068</name>
</gene>
<keyword evidence="2" id="KW-0472">Membrane</keyword>
<dbReference type="InterPro" id="IPR021424">
    <property type="entry name" value="PorA"/>
</dbReference>
<evidence type="ECO:0000313" key="3">
    <source>
        <dbReference type="EMBL" id="TQM67454.1"/>
    </source>
</evidence>
<sequence>MRRPIGMVLIGLGAFFLTLAPLVRFYVADQVVVAPLNRYQVTLLESKDSTYFDQAELKTKKGATLKAISTVRGDVRANEGDDDIAVWDATTNIFDEAKPDNPIQIQAYRIAFDRRSSVLTDCCGTHVDGDSSVRMAGSYGLLLPLANVEQKDYPVFDPTTKQSAPMEYSAVEKVQGLTTYRFTQTIPLTKTAEMDTKLPAEMLGLPEDAGDQKVARYTEAYNTVWVDPRTGIPVKHRRNIRSTVQTADGKGKMIAAQADLITVEKDQKAAVDMANKTALKIDAVRSYIPAAAILLGLVLLGVGAFLGLARGAAPPPPAAPRRADGKFGDVGPSGPPTPPRPGSAGEPPAGRPSDGKPSDGSPPRAAAGSAPPKQGRRPAPAGRRQRGGSPGPSRRR</sequence>
<protein>
    <submittedName>
        <fullName evidence="3">DUF3068 family protein</fullName>
    </submittedName>
</protein>
<keyword evidence="2" id="KW-1133">Transmembrane helix</keyword>
<dbReference type="Proteomes" id="UP000316706">
    <property type="component" value="Unassembled WGS sequence"/>
</dbReference>
<evidence type="ECO:0000313" key="4">
    <source>
        <dbReference type="Proteomes" id="UP000316706"/>
    </source>
</evidence>
<feature type="compositionally biased region" description="Low complexity" evidence="1">
    <location>
        <begin position="358"/>
        <end position="382"/>
    </location>
</feature>
<feature type="transmembrane region" description="Helical" evidence="2">
    <location>
        <begin position="287"/>
        <end position="308"/>
    </location>
</feature>
<feature type="compositionally biased region" description="Low complexity" evidence="1">
    <location>
        <begin position="342"/>
        <end position="352"/>
    </location>
</feature>
<dbReference type="RefSeq" id="WP_185758618.1">
    <property type="nucleotide sequence ID" value="NZ_VFPO01000001.1"/>
</dbReference>
<keyword evidence="2" id="KW-0812">Transmembrane</keyword>
<evidence type="ECO:0000256" key="2">
    <source>
        <dbReference type="SAM" id="Phobius"/>
    </source>
</evidence>
<keyword evidence="4" id="KW-1185">Reference proteome</keyword>
<reference evidence="3 4" key="1">
    <citation type="submission" date="2019-06" db="EMBL/GenBank/DDBJ databases">
        <title>Sequencing the genomes of 1000 actinobacteria strains.</title>
        <authorList>
            <person name="Klenk H.-P."/>
        </authorList>
    </citation>
    <scope>NUCLEOTIDE SEQUENCE [LARGE SCALE GENOMIC DNA]</scope>
    <source>
        <strain evidence="3 4">DSM 45043</strain>
    </source>
</reference>